<gene>
    <name evidence="1" type="ordered locus">Mhun_1086</name>
</gene>
<reference evidence="2" key="1">
    <citation type="journal article" date="2016" name="Stand. Genomic Sci.">
        <title>Complete genome sequence of Methanospirillum hungatei type strain JF1.</title>
        <authorList>
            <person name="Gunsalus R.P."/>
            <person name="Cook L.E."/>
            <person name="Crable B."/>
            <person name="Rohlin L."/>
            <person name="McDonald E."/>
            <person name="Mouttaki H."/>
            <person name="Sieber J.R."/>
            <person name="Poweleit N."/>
            <person name="Zhou H."/>
            <person name="Lapidus A.L."/>
            <person name="Daligault H.E."/>
            <person name="Land M."/>
            <person name="Gilna P."/>
            <person name="Ivanova N."/>
            <person name="Kyrpides N."/>
            <person name="Culley D.E."/>
            <person name="McInerney M.J."/>
        </authorList>
    </citation>
    <scope>NUCLEOTIDE SEQUENCE [LARGE SCALE GENOMIC DNA]</scope>
    <source>
        <strain evidence="2">ATCC 27890 / DSM 864 / NBRC 100397 / JF-1</strain>
    </source>
</reference>
<dbReference type="RefSeq" id="WP_011448113.1">
    <property type="nucleotide sequence ID" value="NC_007796.1"/>
</dbReference>
<dbReference type="GeneID" id="3922226"/>
<protein>
    <submittedName>
        <fullName evidence="1">Uncharacterized protein</fullName>
    </submittedName>
</protein>
<keyword evidence="2" id="KW-1185">Reference proteome</keyword>
<dbReference type="EnsemblBacteria" id="ABD40835">
    <property type="protein sequence ID" value="ABD40835"/>
    <property type="gene ID" value="Mhun_1086"/>
</dbReference>
<name>Q2FQ85_METHJ</name>
<organism evidence="1 2">
    <name type="scientific">Methanospirillum hungatei JF-1 (strain ATCC 27890 / DSM 864 / NBRC 100397 / JF-1)</name>
    <dbReference type="NCBI Taxonomy" id="323259"/>
    <lineage>
        <taxon>Archaea</taxon>
        <taxon>Methanobacteriati</taxon>
        <taxon>Methanobacteriota</taxon>
        <taxon>Stenosarchaea group</taxon>
        <taxon>Methanomicrobia</taxon>
        <taxon>Methanomicrobiales</taxon>
        <taxon>Methanospirillaceae</taxon>
        <taxon>Methanospirillum</taxon>
    </lineage>
</organism>
<dbReference type="Proteomes" id="UP000001941">
    <property type="component" value="Chromosome"/>
</dbReference>
<dbReference type="STRING" id="323259.Mhun_1086"/>
<evidence type="ECO:0000313" key="2">
    <source>
        <dbReference type="Proteomes" id="UP000001941"/>
    </source>
</evidence>
<sequence>MSCSDLPSGFYRAEAAWLSPPEDSDDISSLIEDLFEIKTEILDILYSFEEMFCGMSPEDSRPEVVYRGAQLLVRDIGECLCEWDRVEEEIQRRSMG</sequence>
<dbReference type="InParanoid" id="Q2FQ85"/>
<dbReference type="HOGENOM" id="CLU_2353221_0_0_2"/>
<proteinExistence type="predicted"/>
<accession>Q2FQ85</accession>
<dbReference type="EMBL" id="CP000254">
    <property type="protein sequence ID" value="ABD40835.1"/>
    <property type="molecule type" value="Genomic_DNA"/>
</dbReference>
<dbReference type="AlphaFoldDB" id="Q2FQ85"/>
<dbReference type="KEGG" id="mhu:Mhun_1086"/>
<evidence type="ECO:0000313" key="1">
    <source>
        <dbReference type="EMBL" id="ABD40835.1"/>
    </source>
</evidence>